<dbReference type="EMBL" id="JAPWTK010000003">
    <property type="protein sequence ID" value="KAJ8962098.1"/>
    <property type="molecule type" value="Genomic_DNA"/>
</dbReference>
<evidence type="ECO:0000313" key="2">
    <source>
        <dbReference type="Proteomes" id="UP001162162"/>
    </source>
</evidence>
<protein>
    <submittedName>
        <fullName evidence="1">Uncharacterized protein</fullName>
    </submittedName>
</protein>
<reference evidence="1" key="1">
    <citation type="journal article" date="2023" name="Insect Mol. Biol.">
        <title>Genome sequencing provides insights into the evolution of gene families encoding plant cell wall-degrading enzymes in longhorned beetles.</title>
        <authorList>
            <person name="Shin N.R."/>
            <person name="Okamura Y."/>
            <person name="Kirsch R."/>
            <person name="Pauchet Y."/>
        </authorList>
    </citation>
    <scope>NUCLEOTIDE SEQUENCE</scope>
    <source>
        <strain evidence="1">AMC_N1</strain>
    </source>
</reference>
<name>A0AAV8ZFC9_9CUCU</name>
<proteinExistence type="predicted"/>
<evidence type="ECO:0000313" key="1">
    <source>
        <dbReference type="EMBL" id="KAJ8962098.1"/>
    </source>
</evidence>
<dbReference type="AlphaFoldDB" id="A0AAV8ZFC9"/>
<keyword evidence="2" id="KW-1185">Reference proteome</keyword>
<feature type="non-terminal residue" evidence="1">
    <location>
        <position position="63"/>
    </location>
</feature>
<sequence>MEKIPTEQNKRIKQRVRVKIAIRTAKYLAWEEFGEKIEKDNRANQKLFFRAVKGIRENRKEET</sequence>
<organism evidence="1 2">
    <name type="scientific">Aromia moschata</name>
    <dbReference type="NCBI Taxonomy" id="1265417"/>
    <lineage>
        <taxon>Eukaryota</taxon>
        <taxon>Metazoa</taxon>
        <taxon>Ecdysozoa</taxon>
        <taxon>Arthropoda</taxon>
        <taxon>Hexapoda</taxon>
        <taxon>Insecta</taxon>
        <taxon>Pterygota</taxon>
        <taxon>Neoptera</taxon>
        <taxon>Endopterygota</taxon>
        <taxon>Coleoptera</taxon>
        <taxon>Polyphaga</taxon>
        <taxon>Cucujiformia</taxon>
        <taxon>Chrysomeloidea</taxon>
        <taxon>Cerambycidae</taxon>
        <taxon>Cerambycinae</taxon>
        <taxon>Callichromatini</taxon>
        <taxon>Aromia</taxon>
    </lineage>
</organism>
<accession>A0AAV8ZFC9</accession>
<dbReference type="Proteomes" id="UP001162162">
    <property type="component" value="Unassembled WGS sequence"/>
</dbReference>
<gene>
    <name evidence="1" type="ORF">NQ318_018052</name>
</gene>
<comment type="caution">
    <text evidence="1">The sequence shown here is derived from an EMBL/GenBank/DDBJ whole genome shotgun (WGS) entry which is preliminary data.</text>
</comment>